<organism evidence="15">
    <name type="scientific">Thermomicrobium roseum</name>
    <dbReference type="NCBI Taxonomy" id="500"/>
    <lineage>
        <taxon>Bacteria</taxon>
        <taxon>Pseudomonadati</taxon>
        <taxon>Thermomicrobiota</taxon>
        <taxon>Thermomicrobia</taxon>
        <taxon>Thermomicrobiales</taxon>
        <taxon>Thermomicrobiaceae</taxon>
        <taxon>Thermomicrobium</taxon>
    </lineage>
</organism>
<comment type="catalytic activity">
    <reaction evidence="8">
        <text>Couples ATP hydrolysis with the unwinding of duplex DNA by translocating in the 3'-5' direction.</text>
        <dbReference type="EC" id="5.6.2.4"/>
    </reaction>
</comment>
<dbReference type="InterPro" id="IPR013986">
    <property type="entry name" value="DExx_box_DNA_helicase_dom_sf"/>
</dbReference>
<keyword evidence="5 12" id="KW-0067">ATP-binding</keyword>
<dbReference type="GO" id="GO:0016787">
    <property type="term" value="F:hydrolase activity"/>
    <property type="evidence" value="ECO:0007669"/>
    <property type="project" value="UniProtKB-UniRule"/>
</dbReference>
<evidence type="ECO:0000256" key="5">
    <source>
        <dbReference type="ARBA" id="ARBA00022840"/>
    </source>
</evidence>
<dbReference type="PANTHER" id="PTHR11070">
    <property type="entry name" value="UVRD / RECB / PCRA DNA HELICASE FAMILY MEMBER"/>
    <property type="match status" value="1"/>
</dbReference>
<evidence type="ECO:0000256" key="10">
    <source>
        <dbReference type="ARBA" id="ARBA00034923"/>
    </source>
</evidence>
<keyword evidence="7" id="KW-0413">Isomerase</keyword>
<dbReference type="EMBL" id="DRWX01000080">
    <property type="protein sequence ID" value="HHM95901.1"/>
    <property type="molecule type" value="Genomic_DNA"/>
</dbReference>
<dbReference type="GO" id="GO:0043138">
    <property type="term" value="F:3'-5' DNA helicase activity"/>
    <property type="evidence" value="ECO:0007669"/>
    <property type="project" value="UniProtKB-EC"/>
</dbReference>
<evidence type="ECO:0000256" key="8">
    <source>
        <dbReference type="ARBA" id="ARBA00034617"/>
    </source>
</evidence>
<comment type="similarity">
    <text evidence="1">Belongs to the helicase family. UvrD subfamily.</text>
</comment>
<dbReference type="InterPro" id="IPR014016">
    <property type="entry name" value="UvrD-like_ATP-bd"/>
</dbReference>
<dbReference type="EC" id="5.6.2.4" evidence="9"/>
<evidence type="ECO:0000259" key="13">
    <source>
        <dbReference type="PROSITE" id="PS51198"/>
    </source>
</evidence>
<evidence type="ECO:0000256" key="12">
    <source>
        <dbReference type="PROSITE-ProRule" id="PRU00560"/>
    </source>
</evidence>
<evidence type="ECO:0000256" key="6">
    <source>
        <dbReference type="ARBA" id="ARBA00023125"/>
    </source>
</evidence>
<feature type="domain" description="UvrD-like helicase ATP-binding" evidence="13">
    <location>
        <begin position="24"/>
        <end position="325"/>
    </location>
</feature>
<proteinExistence type="inferred from homology"/>
<evidence type="ECO:0000256" key="11">
    <source>
        <dbReference type="ARBA" id="ARBA00048988"/>
    </source>
</evidence>
<gene>
    <name evidence="15" type="ORF">ENM21_01600</name>
</gene>
<sequence>MVTSASRQITNECFEEAARNCAITMDEEQRRIVLAPPHELLHVVAGPGSGKTRVLALRVLKLIFVDAIRPHEIMATTFTRRAANELRSRIQDWGLHLWEQLRTEGTALPDIGSIRLGTLDSLVQEALRTIGREYRNLVVIEDYALRLLLQRNPQLRADTIEKIQEVAWLIQSPFRDAHKALLEFRSRVYQYLVNRDKLSDQARRAIELVDQLLHKHHIVDHDLINWQFYCLLCNDKITDDLRKLRYLLVDEYQDTNPLQEAIYLEIGRRCVVNGGGMLVVGDDDQALYRFRGATVEVFERFPEATECRFGKRAQSYCLSTNYRSRQPIVAFANQFIQLDDGYKEARVTGKPPIRANRAEHLPPVLTLSAGEKSALAEQVAELVARLHDPGLSLNGQPLRIDQLGEIAILTYSPRELSTNGRPRFPWHLRQALERRGIPVYNPRGQPLHTIEPVAALCGLLLHVIDPDNQLVQQSVKAQDVLKILQQWRRQASQRIEQDHNLRQALQQLARPRANSVHQELPTIRIVYQLLRWVPELVQTVDGLTYLELVTRAVTQAAAVSPWAGKFAPSEESSKREILFGVLVPIARGWLDLDEELLETLPGDRVNILSIHQSKGLEFPVVIVDLDTGPWGFPNDGKEEHRLEDQLGPHSALGELPRPGRDRAFDDLIRRYYVAFTRAKELLVLLPGRQKSVPNGWTRDGRCHASTLFKDVLNWSGQ</sequence>
<dbReference type="Pfam" id="PF13361">
    <property type="entry name" value="UvrD_C"/>
    <property type="match status" value="1"/>
</dbReference>
<evidence type="ECO:0000256" key="4">
    <source>
        <dbReference type="ARBA" id="ARBA00022806"/>
    </source>
</evidence>
<dbReference type="AlphaFoldDB" id="A0A7C5VXG6"/>
<dbReference type="PROSITE" id="PS51198">
    <property type="entry name" value="UVRD_HELICASE_ATP_BIND"/>
    <property type="match status" value="1"/>
</dbReference>
<dbReference type="Gene3D" id="3.40.50.300">
    <property type="entry name" value="P-loop containing nucleotide triphosphate hydrolases"/>
    <property type="match status" value="3"/>
</dbReference>
<dbReference type="SUPFAM" id="SSF52540">
    <property type="entry name" value="P-loop containing nucleoside triphosphate hydrolases"/>
    <property type="match status" value="1"/>
</dbReference>
<dbReference type="GO" id="GO:0005524">
    <property type="term" value="F:ATP binding"/>
    <property type="evidence" value="ECO:0007669"/>
    <property type="project" value="UniProtKB-UniRule"/>
</dbReference>
<reference evidence="15" key="1">
    <citation type="journal article" date="2020" name="mSystems">
        <title>Genome- and Community-Level Interaction Insights into Carbon Utilization and Element Cycling Functions of Hydrothermarchaeota in Hydrothermal Sediment.</title>
        <authorList>
            <person name="Zhou Z."/>
            <person name="Liu Y."/>
            <person name="Xu W."/>
            <person name="Pan J."/>
            <person name="Luo Z.H."/>
            <person name="Li M."/>
        </authorList>
    </citation>
    <scope>NUCLEOTIDE SEQUENCE [LARGE SCALE GENOMIC DNA]</scope>
    <source>
        <strain evidence="15">SpSt-1065</strain>
    </source>
</reference>
<dbReference type="CDD" id="cd17932">
    <property type="entry name" value="DEXQc_UvrD"/>
    <property type="match status" value="1"/>
</dbReference>
<comment type="catalytic activity">
    <reaction evidence="11">
        <text>ATP + H2O = ADP + phosphate + H(+)</text>
        <dbReference type="Rhea" id="RHEA:13065"/>
        <dbReference type="ChEBI" id="CHEBI:15377"/>
        <dbReference type="ChEBI" id="CHEBI:15378"/>
        <dbReference type="ChEBI" id="CHEBI:30616"/>
        <dbReference type="ChEBI" id="CHEBI:43474"/>
        <dbReference type="ChEBI" id="CHEBI:456216"/>
        <dbReference type="EC" id="5.6.2.4"/>
    </reaction>
</comment>
<evidence type="ECO:0000256" key="1">
    <source>
        <dbReference type="ARBA" id="ARBA00009922"/>
    </source>
</evidence>
<dbReference type="Pfam" id="PF00580">
    <property type="entry name" value="UvrD-helicase"/>
    <property type="match status" value="1"/>
</dbReference>
<evidence type="ECO:0000256" key="2">
    <source>
        <dbReference type="ARBA" id="ARBA00022741"/>
    </source>
</evidence>
<evidence type="ECO:0000256" key="9">
    <source>
        <dbReference type="ARBA" id="ARBA00034808"/>
    </source>
</evidence>
<dbReference type="InterPro" id="IPR027417">
    <property type="entry name" value="P-loop_NTPase"/>
</dbReference>
<dbReference type="GO" id="GO:0005829">
    <property type="term" value="C:cytosol"/>
    <property type="evidence" value="ECO:0007669"/>
    <property type="project" value="TreeGrafter"/>
</dbReference>
<keyword evidence="3 12" id="KW-0378">Hydrolase</keyword>
<keyword evidence="2 12" id="KW-0547">Nucleotide-binding</keyword>
<dbReference type="InterPro" id="IPR000212">
    <property type="entry name" value="DNA_helicase_UvrD/REP"/>
</dbReference>
<dbReference type="Gene3D" id="1.10.10.160">
    <property type="match status" value="1"/>
</dbReference>
<comment type="caution">
    <text evidence="15">The sequence shown here is derived from an EMBL/GenBank/DDBJ whole genome shotgun (WGS) entry which is preliminary data.</text>
</comment>
<evidence type="ECO:0000256" key="7">
    <source>
        <dbReference type="ARBA" id="ARBA00023235"/>
    </source>
</evidence>
<dbReference type="GO" id="GO:0003677">
    <property type="term" value="F:DNA binding"/>
    <property type="evidence" value="ECO:0007669"/>
    <property type="project" value="UniProtKB-KW"/>
</dbReference>
<name>A0A7C5VXG6_THERO</name>
<evidence type="ECO:0000259" key="14">
    <source>
        <dbReference type="PROSITE" id="PS51217"/>
    </source>
</evidence>
<dbReference type="PANTHER" id="PTHR11070:SF2">
    <property type="entry name" value="ATP-DEPENDENT DNA HELICASE SRS2"/>
    <property type="match status" value="1"/>
</dbReference>
<feature type="binding site" evidence="12">
    <location>
        <begin position="45"/>
        <end position="52"/>
    </location>
    <ligand>
        <name>ATP</name>
        <dbReference type="ChEBI" id="CHEBI:30616"/>
    </ligand>
</feature>
<dbReference type="GO" id="GO:0000725">
    <property type="term" value="P:recombinational repair"/>
    <property type="evidence" value="ECO:0007669"/>
    <property type="project" value="TreeGrafter"/>
</dbReference>
<dbReference type="PROSITE" id="PS51217">
    <property type="entry name" value="UVRD_HELICASE_CTER"/>
    <property type="match status" value="1"/>
</dbReference>
<keyword evidence="6" id="KW-0238">DNA-binding</keyword>
<accession>A0A7C5VXG6</accession>
<keyword evidence="4 12" id="KW-0347">Helicase</keyword>
<dbReference type="GO" id="GO:0033202">
    <property type="term" value="C:DNA helicase complex"/>
    <property type="evidence" value="ECO:0007669"/>
    <property type="project" value="TreeGrafter"/>
</dbReference>
<evidence type="ECO:0000256" key="3">
    <source>
        <dbReference type="ARBA" id="ARBA00022801"/>
    </source>
</evidence>
<dbReference type="InterPro" id="IPR014017">
    <property type="entry name" value="DNA_helicase_UvrD-like_C"/>
</dbReference>
<evidence type="ECO:0000313" key="15">
    <source>
        <dbReference type="EMBL" id="HHM95901.1"/>
    </source>
</evidence>
<feature type="domain" description="UvrD-like helicase C-terminal" evidence="14">
    <location>
        <begin position="326"/>
        <end position="615"/>
    </location>
</feature>
<protein>
    <recommendedName>
        <fullName evidence="9">DNA 3'-5' helicase</fullName>
        <ecNumber evidence="9">5.6.2.4</ecNumber>
    </recommendedName>
    <alternativeName>
        <fullName evidence="10">DNA 3'-5' helicase II</fullName>
    </alternativeName>
</protein>